<name>A0ABW3LW39_9GAMM</name>
<proteinExistence type="predicted"/>
<dbReference type="EMBL" id="JBHTKN010000006">
    <property type="protein sequence ID" value="MFD1042661.1"/>
    <property type="molecule type" value="Genomic_DNA"/>
</dbReference>
<reference evidence="2" key="1">
    <citation type="journal article" date="2019" name="Int. J. Syst. Evol. Microbiol.">
        <title>The Global Catalogue of Microorganisms (GCM) 10K type strain sequencing project: providing services to taxonomists for standard genome sequencing and annotation.</title>
        <authorList>
            <consortium name="The Broad Institute Genomics Platform"/>
            <consortium name="The Broad Institute Genome Sequencing Center for Infectious Disease"/>
            <person name="Wu L."/>
            <person name="Ma J."/>
        </authorList>
    </citation>
    <scope>NUCLEOTIDE SEQUENCE [LARGE SCALE GENOMIC DNA]</scope>
    <source>
        <strain evidence="2">CCUG 55854</strain>
    </source>
</reference>
<evidence type="ECO:0000313" key="1">
    <source>
        <dbReference type="EMBL" id="MFD1042661.1"/>
    </source>
</evidence>
<evidence type="ECO:0000313" key="2">
    <source>
        <dbReference type="Proteomes" id="UP001597033"/>
    </source>
</evidence>
<protein>
    <recommendedName>
        <fullName evidence="3">Nucleotidyl transferase AbiEii/AbiGii toxin family protein</fullName>
    </recommendedName>
</protein>
<comment type="caution">
    <text evidence="1">The sequence shown here is derived from an EMBL/GenBank/DDBJ whole genome shotgun (WGS) entry which is preliminary data.</text>
</comment>
<evidence type="ECO:0008006" key="3">
    <source>
        <dbReference type="Google" id="ProtNLM"/>
    </source>
</evidence>
<gene>
    <name evidence="1" type="ORF">ACFQ2N_09910</name>
</gene>
<dbReference type="RefSeq" id="WP_162378503.1">
    <property type="nucleotide sequence ID" value="NZ_JBHTKN010000006.1"/>
</dbReference>
<dbReference type="Proteomes" id="UP001597033">
    <property type="component" value="Unassembled WGS sequence"/>
</dbReference>
<keyword evidence="2" id="KW-1185">Reference proteome</keyword>
<sequence length="235" mass="25398">MRRPDPNLPHLEVIARALGDLCDQVVFVGGSTAGLLLTDPLAEGVRPTLDIDAIVQADSLPQYYRLEAQLEARGFIRDTGSEVICRWRHRASDVVFDLMPTDASVLGFTNRWYGEAIATAQVMELAGGLRIRLIAAPAFVATKLEAFLSRGRGDVLSSHDLEDVLNVVDGRPELADELATASPALRQAVATLFGQLLSNPDFINGLPGLIAEPERANIVRERLQGMAGDSVAQSE</sequence>
<accession>A0ABW3LW39</accession>
<organism evidence="1 2">
    <name type="scientific">Pseudoxanthomonas kaohsiungensis</name>
    <dbReference type="NCBI Taxonomy" id="283923"/>
    <lineage>
        <taxon>Bacteria</taxon>
        <taxon>Pseudomonadati</taxon>
        <taxon>Pseudomonadota</taxon>
        <taxon>Gammaproteobacteria</taxon>
        <taxon>Lysobacterales</taxon>
        <taxon>Lysobacteraceae</taxon>
        <taxon>Pseudoxanthomonas</taxon>
    </lineage>
</organism>